<keyword evidence="7 9" id="KW-0689">Ribosomal protein</keyword>
<keyword evidence="11" id="KW-1185">Reference proteome</keyword>
<dbReference type="PROSITE" id="PS01077">
    <property type="entry name" value="RIBOSOMAL_L37E"/>
    <property type="match status" value="1"/>
</dbReference>
<protein>
    <recommendedName>
        <fullName evidence="9">Ribosomal protein L37</fullName>
    </recommendedName>
</protein>
<reference evidence="10" key="1">
    <citation type="submission" date="2022-03" db="EMBL/GenBank/DDBJ databases">
        <title>Draft genome sequence of Aduncisulcus paluster, a free-living microaerophilic Fornicata.</title>
        <authorList>
            <person name="Yuyama I."/>
            <person name="Kume K."/>
            <person name="Tamura T."/>
            <person name="Inagaki Y."/>
            <person name="Hashimoto T."/>
        </authorList>
    </citation>
    <scope>NUCLEOTIDE SEQUENCE</scope>
    <source>
        <strain evidence="10">NY0171</strain>
    </source>
</reference>
<comment type="function">
    <text evidence="9">Component of the large ribosomal subunit. The ribosome is a large ribonucleoprotein complex responsible for the synthesis of proteins in the cell.</text>
</comment>
<keyword evidence="4" id="KW-0863">Zinc-finger</keyword>
<comment type="similarity">
    <text evidence="1 9">Belongs to the eukaryotic ribosomal protein eL37 family.</text>
</comment>
<dbReference type="InterPro" id="IPR011332">
    <property type="entry name" value="Ribosomal_zn-bd"/>
</dbReference>
<dbReference type="InterPro" id="IPR018267">
    <property type="entry name" value="Ribosomal_eL37_CS"/>
</dbReference>
<dbReference type="Gene3D" id="2.20.25.30">
    <property type="match status" value="1"/>
</dbReference>
<keyword evidence="8 9" id="KW-0687">Ribonucleoprotein</keyword>
<evidence type="ECO:0000256" key="8">
    <source>
        <dbReference type="ARBA" id="ARBA00023274"/>
    </source>
</evidence>
<comment type="caution">
    <text evidence="10">The sequence shown here is derived from an EMBL/GenBank/DDBJ whole genome shotgun (WGS) entry which is preliminary data.</text>
</comment>
<keyword evidence="5 9" id="KW-0862">Zinc</keyword>
<dbReference type="InterPro" id="IPR011331">
    <property type="entry name" value="Ribosomal_eL37/eL43"/>
</dbReference>
<accession>A0ABQ5KQW9</accession>
<proteinExistence type="inferred from homology"/>
<evidence type="ECO:0000256" key="5">
    <source>
        <dbReference type="ARBA" id="ARBA00022833"/>
    </source>
</evidence>
<keyword evidence="6 9" id="KW-0694">RNA-binding</keyword>
<evidence type="ECO:0000256" key="2">
    <source>
        <dbReference type="ARBA" id="ARBA00022723"/>
    </source>
</evidence>
<dbReference type="InterPro" id="IPR001569">
    <property type="entry name" value="Ribosomal_eL37"/>
</dbReference>
<dbReference type="Pfam" id="PF01907">
    <property type="entry name" value="Ribosomal_L37e"/>
    <property type="match status" value="1"/>
</dbReference>
<sequence>MTKGTPSQGKRHTRIHTACPRCGKHSFHIQKHKCASCSFPARRMKKKNFLEKALRRRTTGTGRRAHLKLVNRRFHNGFKPLKRE</sequence>
<evidence type="ECO:0000256" key="3">
    <source>
        <dbReference type="ARBA" id="ARBA00022730"/>
    </source>
</evidence>
<evidence type="ECO:0000313" key="10">
    <source>
        <dbReference type="EMBL" id="GKT33370.1"/>
    </source>
</evidence>
<dbReference type="SUPFAM" id="SSF57829">
    <property type="entry name" value="Zn-binding ribosomal proteins"/>
    <property type="match status" value="1"/>
</dbReference>
<evidence type="ECO:0000256" key="7">
    <source>
        <dbReference type="ARBA" id="ARBA00022980"/>
    </source>
</evidence>
<dbReference type="EMBL" id="BQXS01002889">
    <property type="protein sequence ID" value="GKT33370.1"/>
    <property type="molecule type" value="Genomic_DNA"/>
</dbReference>
<keyword evidence="2 9" id="KW-0479">Metal-binding</keyword>
<organism evidence="10 11">
    <name type="scientific">Aduncisulcus paluster</name>
    <dbReference type="NCBI Taxonomy" id="2918883"/>
    <lineage>
        <taxon>Eukaryota</taxon>
        <taxon>Metamonada</taxon>
        <taxon>Carpediemonas-like organisms</taxon>
        <taxon>Aduncisulcus</taxon>
    </lineage>
</organism>
<evidence type="ECO:0000313" key="11">
    <source>
        <dbReference type="Proteomes" id="UP001057375"/>
    </source>
</evidence>
<dbReference type="PANTHER" id="PTHR10768">
    <property type="entry name" value="60S RIBOSOMAL PROTEIN L37"/>
    <property type="match status" value="1"/>
</dbReference>
<keyword evidence="3 9" id="KW-0699">rRNA-binding</keyword>
<evidence type="ECO:0000256" key="1">
    <source>
        <dbReference type="ARBA" id="ARBA00009805"/>
    </source>
</evidence>
<name>A0ABQ5KQW9_9EUKA</name>
<dbReference type="GO" id="GO:0005840">
    <property type="term" value="C:ribosome"/>
    <property type="evidence" value="ECO:0007669"/>
    <property type="project" value="UniProtKB-KW"/>
</dbReference>
<evidence type="ECO:0000256" key="6">
    <source>
        <dbReference type="ARBA" id="ARBA00022884"/>
    </source>
</evidence>
<gene>
    <name evidence="10" type="ORF">ADUPG1_002469</name>
</gene>
<evidence type="ECO:0000256" key="9">
    <source>
        <dbReference type="RuleBase" id="RU000576"/>
    </source>
</evidence>
<dbReference type="Proteomes" id="UP001057375">
    <property type="component" value="Unassembled WGS sequence"/>
</dbReference>
<evidence type="ECO:0000256" key="4">
    <source>
        <dbReference type="ARBA" id="ARBA00022771"/>
    </source>
</evidence>
<dbReference type="PANTHER" id="PTHR10768:SF0">
    <property type="entry name" value="RIBOSOMAL PROTEIN L37"/>
    <property type="match status" value="1"/>
</dbReference>